<gene>
    <name evidence="2" type="ORF">FH972_004324</name>
</gene>
<feature type="region of interest" description="Disordered" evidence="1">
    <location>
        <begin position="31"/>
        <end position="55"/>
    </location>
</feature>
<reference evidence="2 3" key="1">
    <citation type="submission" date="2019-06" db="EMBL/GenBank/DDBJ databases">
        <title>A chromosomal-level reference genome of Carpinus fangiana (Coryloideae, Betulaceae).</title>
        <authorList>
            <person name="Yang X."/>
            <person name="Wang Z."/>
            <person name="Zhang L."/>
            <person name="Hao G."/>
            <person name="Liu J."/>
            <person name="Yang Y."/>
        </authorList>
    </citation>
    <scope>NUCLEOTIDE SEQUENCE [LARGE SCALE GENOMIC DNA]</scope>
    <source>
        <strain evidence="2">Cfa_2016G</strain>
        <tissue evidence="2">Leaf</tissue>
    </source>
</reference>
<name>A0A5N6QKX6_9ROSI</name>
<organism evidence="2 3">
    <name type="scientific">Carpinus fangiana</name>
    <dbReference type="NCBI Taxonomy" id="176857"/>
    <lineage>
        <taxon>Eukaryota</taxon>
        <taxon>Viridiplantae</taxon>
        <taxon>Streptophyta</taxon>
        <taxon>Embryophyta</taxon>
        <taxon>Tracheophyta</taxon>
        <taxon>Spermatophyta</taxon>
        <taxon>Magnoliopsida</taxon>
        <taxon>eudicotyledons</taxon>
        <taxon>Gunneridae</taxon>
        <taxon>Pentapetalae</taxon>
        <taxon>rosids</taxon>
        <taxon>fabids</taxon>
        <taxon>Fagales</taxon>
        <taxon>Betulaceae</taxon>
        <taxon>Carpinus</taxon>
    </lineage>
</organism>
<evidence type="ECO:0000313" key="2">
    <source>
        <dbReference type="EMBL" id="KAE7999946.1"/>
    </source>
</evidence>
<dbReference type="Proteomes" id="UP000327013">
    <property type="component" value="Chromosome 1"/>
</dbReference>
<evidence type="ECO:0000256" key="1">
    <source>
        <dbReference type="SAM" id="MobiDB-lite"/>
    </source>
</evidence>
<keyword evidence="3" id="KW-1185">Reference proteome</keyword>
<protein>
    <submittedName>
        <fullName evidence="2">Uncharacterized protein</fullName>
    </submittedName>
</protein>
<dbReference type="EMBL" id="CM017321">
    <property type="protein sequence ID" value="KAE7999946.1"/>
    <property type="molecule type" value="Genomic_DNA"/>
</dbReference>
<dbReference type="AlphaFoldDB" id="A0A5N6QKX6"/>
<proteinExistence type="predicted"/>
<evidence type="ECO:0000313" key="3">
    <source>
        <dbReference type="Proteomes" id="UP000327013"/>
    </source>
</evidence>
<accession>A0A5N6QKX6</accession>
<sequence>MHQRRPPTTAPAVPIVVLPLGSIPRDFVWQHPPNDTCAPTPATPTIQKLAGQTLP</sequence>